<accession>A0A1I6I304</accession>
<dbReference type="InterPro" id="IPR014347">
    <property type="entry name" value="Tautomerase/MIF_sf"/>
</dbReference>
<dbReference type="OrthoDB" id="7595039at2"/>
<dbReference type="InterPro" id="IPR028116">
    <property type="entry name" value="Cis-CaaD-like"/>
</dbReference>
<evidence type="ECO:0000259" key="1">
    <source>
        <dbReference type="Pfam" id="PF14832"/>
    </source>
</evidence>
<dbReference type="Gene3D" id="3.30.429.10">
    <property type="entry name" value="Macrophage Migration Inhibitory Factor"/>
    <property type="match status" value="1"/>
</dbReference>
<proteinExistence type="predicted"/>
<keyword evidence="2" id="KW-0670">Pyruvate</keyword>
<dbReference type="Pfam" id="PF14832">
    <property type="entry name" value="Tautomerase_3"/>
    <property type="match status" value="1"/>
</dbReference>
<organism evidence="2 3">
    <name type="scientific">Marinobacter daqiaonensis</name>
    <dbReference type="NCBI Taxonomy" id="650891"/>
    <lineage>
        <taxon>Bacteria</taxon>
        <taxon>Pseudomonadati</taxon>
        <taxon>Pseudomonadota</taxon>
        <taxon>Gammaproteobacteria</taxon>
        <taxon>Pseudomonadales</taxon>
        <taxon>Marinobacteraceae</taxon>
        <taxon>Marinobacter</taxon>
    </lineage>
</organism>
<feature type="domain" description="Tautomerase cis-CaaD-like" evidence="1">
    <location>
        <begin position="1"/>
        <end position="130"/>
    </location>
</feature>
<evidence type="ECO:0000313" key="2">
    <source>
        <dbReference type="EMBL" id="SFR61112.1"/>
    </source>
</evidence>
<dbReference type="Proteomes" id="UP000198644">
    <property type="component" value="Unassembled WGS sequence"/>
</dbReference>
<dbReference type="AlphaFoldDB" id="A0A1I6I304"/>
<dbReference type="EMBL" id="FOYW01000001">
    <property type="protein sequence ID" value="SFR61112.1"/>
    <property type="molecule type" value="Genomic_DNA"/>
</dbReference>
<dbReference type="SUPFAM" id="SSF55331">
    <property type="entry name" value="Tautomerase/MIF"/>
    <property type="match status" value="1"/>
</dbReference>
<gene>
    <name evidence="2" type="ORF">SAMN05216203_1768</name>
</gene>
<evidence type="ECO:0000313" key="3">
    <source>
        <dbReference type="Proteomes" id="UP000198644"/>
    </source>
</evidence>
<reference evidence="2 3" key="1">
    <citation type="submission" date="2016-10" db="EMBL/GenBank/DDBJ databases">
        <authorList>
            <person name="de Groot N.N."/>
        </authorList>
    </citation>
    <scope>NUCLEOTIDE SEQUENCE [LARGE SCALE GENOMIC DNA]</scope>
    <source>
        <strain evidence="2 3">CGMCC 1.9167</strain>
    </source>
</reference>
<sequence length="148" mass="16172">MPTYKVTTANLALSQKQKSQIASAITTAHHSQTGAPGFLAQVFFSSTDGGDHFIGGSVNVKSHIFVSGLIRQGRSADIKQKLMDTILRQVSLIAGISVEDIWIYLQEIPSVQMIEFGRFLPAPGEEEEWKRGLSPEKQADLANANVFL</sequence>
<protein>
    <submittedName>
        <fullName evidence="2">Phenylpyruvate tautomerase PptA, 4-oxalocrotonate tautomerase family</fullName>
    </submittedName>
</protein>
<dbReference type="STRING" id="650891.SAMN05216203_1768"/>
<keyword evidence="3" id="KW-1185">Reference proteome</keyword>
<name>A0A1I6I304_9GAMM</name>